<dbReference type="GO" id="GO:0061631">
    <property type="term" value="F:ubiquitin conjugating enzyme activity"/>
    <property type="evidence" value="ECO:0007669"/>
    <property type="project" value="UniProtKB-EC"/>
</dbReference>
<dbReference type="CDD" id="cd23809">
    <property type="entry name" value="UBCc_UBE2Z"/>
    <property type="match status" value="1"/>
</dbReference>
<evidence type="ECO:0000256" key="11">
    <source>
        <dbReference type="ARBA" id="ARBA00039894"/>
    </source>
</evidence>
<evidence type="ECO:0000256" key="5">
    <source>
        <dbReference type="ARBA" id="ARBA00022679"/>
    </source>
</evidence>
<evidence type="ECO:0000256" key="3">
    <source>
        <dbReference type="ARBA" id="ARBA00012486"/>
    </source>
</evidence>
<dbReference type="GO" id="GO:0043066">
    <property type="term" value="P:negative regulation of apoptotic process"/>
    <property type="evidence" value="ECO:0007669"/>
    <property type="project" value="TreeGrafter"/>
</dbReference>
<evidence type="ECO:0000256" key="12">
    <source>
        <dbReference type="ARBA" id="ARBA00041798"/>
    </source>
</evidence>
<accession>A0AAQ4DMX3</accession>
<dbReference type="GO" id="GO:0005737">
    <property type="term" value="C:cytoplasm"/>
    <property type="evidence" value="ECO:0007669"/>
    <property type="project" value="UniProtKB-SubCell"/>
</dbReference>
<evidence type="ECO:0000313" key="17">
    <source>
        <dbReference type="Proteomes" id="UP001321473"/>
    </source>
</evidence>
<feature type="domain" description="UBC core" evidence="15">
    <location>
        <begin position="36"/>
        <end position="190"/>
    </location>
</feature>
<keyword evidence="4" id="KW-0963">Cytoplasm</keyword>
<organism evidence="16 17">
    <name type="scientific">Amblyomma americanum</name>
    <name type="common">Lone star tick</name>
    <dbReference type="NCBI Taxonomy" id="6943"/>
    <lineage>
        <taxon>Eukaryota</taxon>
        <taxon>Metazoa</taxon>
        <taxon>Ecdysozoa</taxon>
        <taxon>Arthropoda</taxon>
        <taxon>Chelicerata</taxon>
        <taxon>Arachnida</taxon>
        <taxon>Acari</taxon>
        <taxon>Parasitiformes</taxon>
        <taxon>Ixodida</taxon>
        <taxon>Ixodoidea</taxon>
        <taxon>Ixodidae</taxon>
        <taxon>Amblyomminae</taxon>
        <taxon>Amblyomma</taxon>
    </lineage>
</organism>
<proteinExistence type="predicted"/>
<evidence type="ECO:0000256" key="8">
    <source>
        <dbReference type="ARBA" id="ARBA00022786"/>
    </source>
</evidence>
<keyword evidence="9" id="KW-0067">ATP-binding</keyword>
<dbReference type="GO" id="GO:0006915">
    <property type="term" value="P:apoptotic process"/>
    <property type="evidence" value="ECO:0007669"/>
    <property type="project" value="UniProtKB-KW"/>
</dbReference>
<keyword evidence="7" id="KW-0547">Nucleotide-binding</keyword>
<sequence>MANPQGAGRPSSADFLSSSPNSWDPICFEHEEPTPQCVLRAKRDIMEIFASQPAGVFIAPEDNDITRIDALILGPSETPYEGGFFHFLIKCPREYPTQPPRVRIMTTGGGQVGLNPNFHPDGKVCLSILGTWPGPAWSPALSIESVLVSIQSIMNENPYYNHPQFQTERSPGDVSRYNTLIQHETIRVAVCDAVEACLKGNSPCPAPLREVILKSFLEFYDKYESVVKAQLHLTGSLINDPFGLATGLYQYKALLTRLQDLKKQVNSRNETGCVEEKK</sequence>
<protein>
    <recommendedName>
        <fullName evidence="11">Ubiquitin-conjugating enzyme E2 Z</fullName>
        <ecNumber evidence="3">2.3.2.23</ecNumber>
    </recommendedName>
    <alternativeName>
        <fullName evidence="12">E2 ubiquitin-conjugating enzyme Z</fullName>
    </alternativeName>
    <alternativeName>
        <fullName evidence="14">Ubiquitin carrier protein Z</fullName>
    </alternativeName>
    <alternativeName>
        <fullName evidence="13">Ubiquitin-protein ligase Z</fullName>
    </alternativeName>
</protein>
<gene>
    <name evidence="16" type="ORF">V5799_033578</name>
</gene>
<comment type="caution">
    <text evidence="16">The sequence shown here is derived from an EMBL/GenBank/DDBJ whole genome shotgun (WGS) entry which is preliminary data.</text>
</comment>
<evidence type="ECO:0000256" key="13">
    <source>
        <dbReference type="ARBA" id="ARBA00042316"/>
    </source>
</evidence>
<dbReference type="PANTHER" id="PTHR46116:SF26">
    <property type="entry name" value="UBIQUITIN-CONJUGATING ENZYME E2 Z"/>
    <property type="match status" value="1"/>
</dbReference>
<keyword evidence="6" id="KW-0053">Apoptosis</keyword>
<dbReference type="InterPro" id="IPR016135">
    <property type="entry name" value="UBQ-conjugating_enzyme/RWD"/>
</dbReference>
<keyword evidence="17" id="KW-1185">Reference proteome</keyword>
<name>A0AAQ4DMX3_AMBAM</name>
<keyword evidence="5" id="KW-0808">Transferase</keyword>
<dbReference type="InterPro" id="IPR000608">
    <property type="entry name" value="UBC"/>
</dbReference>
<dbReference type="GO" id="GO:0004869">
    <property type="term" value="F:cysteine-type endopeptidase inhibitor activity"/>
    <property type="evidence" value="ECO:0007669"/>
    <property type="project" value="TreeGrafter"/>
</dbReference>
<keyword evidence="10" id="KW-0539">Nucleus</keyword>
<comment type="subcellular location">
    <subcellularLocation>
        <location evidence="2">Cytoplasm</location>
    </subcellularLocation>
    <subcellularLocation>
        <location evidence="1">Nucleus</location>
    </subcellularLocation>
</comment>
<dbReference type="EC" id="2.3.2.23" evidence="3"/>
<evidence type="ECO:0000256" key="10">
    <source>
        <dbReference type="ARBA" id="ARBA00023242"/>
    </source>
</evidence>
<evidence type="ECO:0000256" key="1">
    <source>
        <dbReference type="ARBA" id="ARBA00004123"/>
    </source>
</evidence>
<dbReference type="Pfam" id="PF00179">
    <property type="entry name" value="UQ_con"/>
    <property type="match status" value="1"/>
</dbReference>
<keyword evidence="8" id="KW-0833">Ubl conjugation pathway</keyword>
<dbReference type="Gene3D" id="3.10.110.10">
    <property type="entry name" value="Ubiquitin Conjugating Enzyme"/>
    <property type="match status" value="1"/>
</dbReference>
<dbReference type="GO" id="GO:0005634">
    <property type="term" value="C:nucleus"/>
    <property type="evidence" value="ECO:0007669"/>
    <property type="project" value="UniProtKB-SubCell"/>
</dbReference>
<dbReference type="GO" id="GO:0005524">
    <property type="term" value="F:ATP binding"/>
    <property type="evidence" value="ECO:0007669"/>
    <property type="project" value="UniProtKB-KW"/>
</dbReference>
<dbReference type="Proteomes" id="UP001321473">
    <property type="component" value="Unassembled WGS sequence"/>
</dbReference>
<evidence type="ECO:0000256" key="2">
    <source>
        <dbReference type="ARBA" id="ARBA00004496"/>
    </source>
</evidence>
<evidence type="ECO:0000313" key="16">
    <source>
        <dbReference type="EMBL" id="KAK8763813.1"/>
    </source>
</evidence>
<dbReference type="PANTHER" id="PTHR46116">
    <property type="entry name" value="(E3-INDEPENDENT) E2 UBIQUITIN-CONJUGATING ENZYME"/>
    <property type="match status" value="1"/>
</dbReference>
<reference evidence="16 17" key="1">
    <citation type="journal article" date="2023" name="Arcadia Sci">
        <title>De novo assembly of a long-read Amblyomma americanum tick genome.</title>
        <authorList>
            <person name="Chou S."/>
            <person name="Poskanzer K.E."/>
            <person name="Rollins M."/>
            <person name="Thuy-Boun P.S."/>
        </authorList>
    </citation>
    <scope>NUCLEOTIDE SEQUENCE [LARGE SCALE GENOMIC DNA]</scope>
    <source>
        <strain evidence="16">F_SG_1</strain>
        <tissue evidence="16">Salivary glands</tissue>
    </source>
</reference>
<evidence type="ECO:0000256" key="6">
    <source>
        <dbReference type="ARBA" id="ARBA00022703"/>
    </source>
</evidence>
<dbReference type="SMART" id="SM00212">
    <property type="entry name" value="UBCc"/>
    <property type="match status" value="1"/>
</dbReference>
<evidence type="ECO:0000256" key="7">
    <source>
        <dbReference type="ARBA" id="ARBA00022741"/>
    </source>
</evidence>
<evidence type="ECO:0000259" key="15">
    <source>
        <dbReference type="PROSITE" id="PS50127"/>
    </source>
</evidence>
<dbReference type="AlphaFoldDB" id="A0AAQ4DMX3"/>
<dbReference type="SUPFAM" id="SSF54495">
    <property type="entry name" value="UBC-like"/>
    <property type="match status" value="1"/>
</dbReference>
<evidence type="ECO:0000256" key="14">
    <source>
        <dbReference type="ARBA" id="ARBA00042401"/>
    </source>
</evidence>
<dbReference type="EMBL" id="JARKHS020028972">
    <property type="protein sequence ID" value="KAK8763813.1"/>
    <property type="molecule type" value="Genomic_DNA"/>
</dbReference>
<evidence type="ECO:0000256" key="4">
    <source>
        <dbReference type="ARBA" id="ARBA00022490"/>
    </source>
</evidence>
<dbReference type="PROSITE" id="PS50127">
    <property type="entry name" value="UBC_2"/>
    <property type="match status" value="1"/>
</dbReference>
<evidence type="ECO:0000256" key="9">
    <source>
        <dbReference type="ARBA" id="ARBA00022840"/>
    </source>
</evidence>